<dbReference type="EMBL" id="MU151148">
    <property type="protein sequence ID" value="KAF9448848.1"/>
    <property type="molecule type" value="Genomic_DNA"/>
</dbReference>
<evidence type="ECO:0000313" key="2">
    <source>
        <dbReference type="Proteomes" id="UP000807342"/>
    </source>
</evidence>
<evidence type="ECO:0000313" key="1">
    <source>
        <dbReference type="EMBL" id="KAF9448848.1"/>
    </source>
</evidence>
<organism evidence="1 2">
    <name type="scientific">Macrolepiota fuliginosa MF-IS2</name>
    <dbReference type="NCBI Taxonomy" id="1400762"/>
    <lineage>
        <taxon>Eukaryota</taxon>
        <taxon>Fungi</taxon>
        <taxon>Dikarya</taxon>
        <taxon>Basidiomycota</taxon>
        <taxon>Agaricomycotina</taxon>
        <taxon>Agaricomycetes</taxon>
        <taxon>Agaricomycetidae</taxon>
        <taxon>Agaricales</taxon>
        <taxon>Agaricineae</taxon>
        <taxon>Agaricaceae</taxon>
        <taxon>Macrolepiota</taxon>
    </lineage>
</organism>
<proteinExistence type="predicted"/>
<keyword evidence="2" id="KW-1185">Reference proteome</keyword>
<protein>
    <submittedName>
        <fullName evidence="1">Uncharacterized protein</fullName>
    </submittedName>
</protein>
<dbReference type="AlphaFoldDB" id="A0A9P5XCH8"/>
<accession>A0A9P5XCH8</accession>
<comment type="caution">
    <text evidence="1">The sequence shown here is derived from an EMBL/GenBank/DDBJ whole genome shotgun (WGS) entry which is preliminary data.</text>
</comment>
<sequence>MDQPDDLLPAFHAKSYSQLPTPQRSAQALFTVACFVLSDAHLFQPFLHYSPNNIARYVGDHPHTPRSPLPNAYVASIFLCYAIQTVS</sequence>
<reference evidence="1" key="1">
    <citation type="submission" date="2020-11" db="EMBL/GenBank/DDBJ databases">
        <authorList>
            <consortium name="DOE Joint Genome Institute"/>
            <person name="Ahrendt S."/>
            <person name="Riley R."/>
            <person name="Andreopoulos W."/>
            <person name="Labutti K."/>
            <person name="Pangilinan J."/>
            <person name="Ruiz-Duenas F.J."/>
            <person name="Barrasa J.M."/>
            <person name="Sanchez-Garcia M."/>
            <person name="Camarero S."/>
            <person name="Miyauchi S."/>
            <person name="Serrano A."/>
            <person name="Linde D."/>
            <person name="Babiker R."/>
            <person name="Drula E."/>
            <person name="Ayuso-Fernandez I."/>
            <person name="Pacheco R."/>
            <person name="Padilla G."/>
            <person name="Ferreira P."/>
            <person name="Barriuso J."/>
            <person name="Kellner H."/>
            <person name="Castanera R."/>
            <person name="Alfaro M."/>
            <person name="Ramirez L."/>
            <person name="Pisabarro A.G."/>
            <person name="Kuo A."/>
            <person name="Tritt A."/>
            <person name="Lipzen A."/>
            <person name="He G."/>
            <person name="Yan M."/>
            <person name="Ng V."/>
            <person name="Cullen D."/>
            <person name="Martin F."/>
            <person name="Rosso M.-N."/>
            <person name="Henrissat B."/>
            <person name="Hibbett D."/>
            <person name="Martinez A.T."/>
            <person name="Grigoriev I.V."/>
        </authorList>
    </citation>
    <scope>NUCLEOTIDE SEQUENCE</scope>
    <source>
        <strain evidence="1">MF-IS2</strain>
    </source>
</reference>
<gene>
    <name evidence="1" type="ORF">P691DRAFT_813509</name>
</gene>
<name>A0A9P5XCH8_9AGAR</name>
<dbReference type="Proteomes" id="UP000807342">
    <property type="component" value="Unassembled WGS sequence"/>
</dbReference>